<dbReference type="PANTHER" id="PTHR33163:SF40">
    <property type="entry name" value="PROTEIN TIC 214"/>
    <property type="match status" value="1"/>
</dbReference>
<keyword evidence="1" id="KW-0812">Transmembrane</keyword>
<organism evidence="2">
    <name type="scientific">Buxbaumia aphylla</name>
    <name type="common">Brown shield-moss</name>
    <dbReference type="NCBI Taxonomy" id="70128"/>
    <lineage>
        <taxon>Eukaryota</taxon>
        <taxon>Viridiplantae</taxon>
        <taxon>Streptophyta</taxon>
        <taxon>Embryophyta</taxon>
        <taxon>Bryophyta</taxon>
        <taxon>Bryophytina</taxon>
        <taxon>Bryopsida</taxon>
        <taxon>Buxbaumiidae</taxon>
        <taxon>Buxbaumiales</taxon>
        <taxon>Buxbaumiaceae</taxon>
        <taxon>Buxbaumia</taxon>
    </lineage>
</organism>
<dbReference type="RefSeq" id="YP_009732833.1">
    <property type="nucleotide sequence ID" value="NC_046056.1"/>
</dbReference>
<dbReference type="GeneID" id="44153228"/>
<evidence type="ECO:0000313" key="2">
    <source>
        <dbReference type="EMBL" id="QHU77175.1"/>
    </source>
</evidence>
<feature type="transmembrane region" description="Helical" evidence="1">
    <location>
        <begin position="208"/>
        <end position="226"/>
    </location>
</feature>
<comment type="similarity">
    <text evidence="1">Belongs to the TIC214 family.</text>
</comment>
<feature type="transmembrane region" description="Helical" evidence="1">
    <location>
        <begin position="12"/>
        <end position="36"/>
    </location>
</feature>
<dbReference type="EMBL" id="MN496310">
    <property type="protein sequence ID" value="QHU77175.1"/>
    <property type="molecule type" value="Genomic_DNA"/>
</dbReference>
<keyword evidence="1" id="KW-0472">Membrane</keyword>
<dbReference type="Pfam" id="PF05758">
    <property type="entry name" value="Ycf1"/>
    <property type="match status" value="2"/>
</dbReference>
<dbReference type="GO" id="GO:0009706">
    <property type="term" value="C:chloroplast inner membrane"/>
    <property type="evidence" value="ECO:0007669"/>
    <property type="project" value="UniProtKB-SubCell"/>
</dbReference>
<name>A0A6C0M9J8_BUXAP</name>
<protein>
    <recommendedName>
        <fullName evidence="1">Protein TIC 214</fullName>
    </recommendedName>
    <alternativeName>
        <fullName evidence="1">Translocon at the inner envelope membrane of chloroplasts 214</fullName>
    </alternativeName>
</protein>
<accession>A0A6C0M9J8</accession>
<keyword evidence="1 2" id="KW-0150">Chloroplast</keyword>
<gene>
    <name evidence="2" type="primary">ycf1</name>
    <name evidence="1" type="synonym">TIC214</name>
</gene>
<keyword evidence="1" id="KW-0813">Transport</keyword>
<evidence type="ECO:0000256" key="1">
    <source>
        <dbReference type="RuleBase" id="RU364085"/>
    </source>
</evidence>
<dbReference type="PANTHER" id="PTHR33163">
    <property type="entry name" value="PROTEIN TIC 214-RELATED"/>
    <property type="match status" value="1"/>
</dbReference>
<feature type="transmembrane region" description="Helical" evidence="1">
    <location>
        <begin position="166"/>
        <end position="187"/>
    </location>
</feature>
<reference evidence="2" key="1">
    <citation type="journal article" date="2020" name="Am. J. Bot.">
        <title>Organellomic data sets confirm a cryptic consensus on (unrooted) land#plant relationships and provide new insights into bryophyte molecular evolution.</title>
        <authorList>
            <person name="Bell D."/>
            <person name="Lin Q."/>
            <person name="Gerelle W.K."/>
            <person name="Joya S."/>
            <person name="Chang Y."/>
            <person name="Taylor Z.N."/>
            <person name="Rothfels C.J."/>
            <person name="Larsson A."/>
            <person name="Villarreal J.C."/>
            <person name="Li F.-W."/>
            <person name="Pokorny L."/>
            <person name="Szoevenyi P."/>
            <person name="Crandall-Stotler B."/>
            <person name="DeGironimo L."/>
            <person name="Floyd S.K."/>
            <person name="Beerling D.J."/>
            <person name="Deyholos M.K."/>
            <person name="Konrat M."/>
            <person name="Ellis S."/>
            <person name="Shaw A.J."/>
            <person name="Chen T."/>
            <person name="Wong G.K.-S."/>
            <person name="Stevenson D.W."/>
            <person name="Palmer J.D."/>
            <person name="Graham S.W."/>
        </authorList>
    </citation>
    <scope>NUCLEOTIDE SEQUENCE</scope>
</reference>
<keyword evidence="1 2" id="KW-0934">Plastid</keyword>
<sequence>MITNTPLLLSVLWASILSWINISSPLILFGLYYGFLTTLPIGPSQILSIRAFLLEGNLSGIIAASGLILGQLIVFSSIYYSPLYIILLKPHTITLLILPYILFYWYRIKDLLDYQSLRPLISINDNRVYKIFLDSFIFQLLNPVLLPSPILTRLINLFFFRYSNNSLFILSCFFGWLGGHLFFLNLIKLLLVRIEQDSPVLYLLVKRLIYRTFSIIILAYFLLYLGRAPVPFFTKKLTDDFRINQLRTEKNSWLTKPWPTLFFDHHRWNRPLRYVENSRFSNKSPIKKKVSQYFFSICLNDGQQRISFTALPSLSIFENDLKNYLNISTKSFLSNSFYKDWINIKKKRKKKLYYELKNRIEALNQGFLIQEIIEKKTGLSNNQGNNLTKIHDPFLNGSFRGKFVISKSPWLLTKNPDKLEKKKILNLSKKHNKLKFWISNQWRKLERKNILLPWEPLNKDARRILILLTQTSKNKKIETNLHQIRFLEEQTLINLNKQNTFSDLIGNFNNKTFLKKKITKTSHFNWELILNLSTKQRVLYFKQLEKEKWQALERSWKILFSKNLDIFTQIKNIPFLFIKTLDFYKKSRFQENFKKIPRWTSKLRNDKFDVIAVGVTDIRQRKVKNLGYLLKGKDKRRKIIRRFSQQSDFRRKLVKGSMRARRRKTLIWKVLQLKTHSPFFLRINEKYIPFQISLSKLNRKFFFLNSVEKEKQKRITPFSKKNDFTIKKTKTDRLAIANRWDFPLAQWGRSWLLIIQSHFRKYFLLPILIISKNIIRLILFQIPEWNQDWNEWNKEIHIKCTYDGSEVSEKELPEQWLRDGLQIKIIYPFKLKPWHKKHKVKFRTNKKNIIYNFSIDEKKVLNTVSNNKEIALLKNNGKEKIAYSYLTAWGFETNIPFGNIKKQSSFWKPIYKELIKKSKKNILLKFTKLYFNLFSKKINKTNTESNKLIKLDSDFNKSIKNSVFELNNKSEIELEKNNEIINKLPIDITSKFHKNLLLENKINFELKNTINIKKLEILRSLKKSKIEKLTKKNFFDKIKFSEKFKDINKIYYNKNKLELKSFLIQIKQKIIKFCRKNIKLIKKWPYLIKIILKKLNKKLKKVSINFIRFSIKSIIKIKQNVIFSRNKKFDNKKNKINNEYSKKFNEKIKSLKIEINQENILLISQTNLFHKIWQIGTINKYNCKYLLEKWVPNLVLKKKIKKDLKKKGIPSLSLIKLSNIKEKSWKKWLQTFNKYNISSKIWYKVGAQNWKIEVSDYWKKRKKFSFTIFDKKIKNLISKKFSYKFFTKSLLKKTEKLNKQYKSKNLCYSYLDSKKNLNFLELKKKETNGFKQKFKYQNNVENFQFNKKESIFTKSNLFLWLIPEFNEKKYITTFEKKVLSNISLLKEKNRDKTQNKKSLRERERHQTIRQWKWKSKNIEKNFKELGDMASLMTFMQNEGNSVSLSVKMRENLNLFRLLFCRDIGINKLTINSEHRLPRVLDDQILMYKIVSLFLKSKFRFQKNPNLKNFNESLSRIHFFSNNEKINFSLFSIDDIMLPKHRKELKILNLLDLNKNLKFNLKFNEEILERNRERQMRINKIPYENQNLIIKRFLWSSFRLEDLACINRFWFNTNNGSRFTMLRIRIYIIKTIN</sequence>
<proteinExistence type="inferred from homology"/>
<feature type="transmembrane region" description="Helical" evidence="1">
    <location>
        <begin position="127"/>
        <end position="146"/>
    </location>
</feature>
<geneLocation type="chloroplast" evidence="2"/>
<feature type="transmembrane region" description="Helical" evidence="1">
    <location>
        <begin position="86"/>
        <end position="106"/>
    </location>
</feature>
<comment type="subunit">
    <text evidence="1">Part of the Tic complex.</text>
</comment>
<comment type="function">
    <text evidence="1">Involved in protein precursor import into chloroplasts. May be part of an intermediate translocation complex acting as a protein-conducting channel at the inner envelope.</text>
</comment>
<feature type="transmembrane region" description="Helical" evidence="1">
    <location>
        <begin position="57"/>
        <end position="80"/>
    </location>
</feature>
<keyword evidence="1" id="KW-0653">Protein transport</keyword>
<comment type="subcellular location">
    <subcellularLocation>
        <location evidence="1">Plastid</location>
        <location evidence="1">Chloroplast inner membrane</location>
    </subcellularLocation>
</comment>
<dbReference type="GO" id="GO:0015031">
    <property type="term" value="P:protein transport"/>
    <property type="evidence" value="ECO:0007669"/>
    <property type="project" value="UniProtKB-KW"/>
</dbReference>
<keyword evidence="1" id="KW-1133">Transmembrane helix</keyword>
<dbReference type="InterPro" id="IPR008896">
    <property type="entry name" value="TIC214"/>
</dbReference>
<keyword evidence="1" id="KW-1001">Plastid inner membrane</keyword>